<feature type="domain" description="P/Homo B" evidence="18">
    <location>
        <begin position="450"/>
        <end position="598"/>
    </location>
</feature>
<evidence type="ECO:0000256" key="14">
    <source>
        <dbReference type="PROSITE-ProRule" id="PRU01240"/>
    </source>
</evidence>
<protein>
    <submittedName>
        <fullName evidence="19">Subtilisin-like protease 8</fullName>
    </submittedName>
</protein>
<keyword evidence="5 17" id="KW-0732">Signal</keyword>
<dbReference type="GO" id="GO:0004252">
    <property type="term" value="F:serine-type endopeptidase activity"/>
    <property type="evidence" value="ECO:0007669"/>
    <property type="project" value="UniProtKB-UniRule"/>
</dbReference>
<feature type="region of interest" description="Disordered" evidence="15">
    <location>
        <begin position="604"/>
        <end position="684"/>
    </location>
</feature>
<dbReference type="InterPro" id="IPR008979">
    <property type="entry name" value="Galactose-bd-like_sf"/>
</dbReference>
<dbReference type="Gene3D" id="2.60.120.260">
    <property type="entry name" value="Galactose-binding domain-like"/>
    <property type="match status" value="1"/>
</dbReference>
<evidence type="ECO:0000256" key="2">
    <source>
        <dbReference type="ARBA" id="ARBA00005325"/>
    </source>
</evidence>
<dbReference type="CDD" id="cd04059">
    <property type="entry name" value="Peptidases_S8_Protein_convertases_Kexins_Furin-like"/>
    <property type="match status" value="1"/>
</dbReference>
<feature type="active site" description="Charge relay system" evidence="13 14">
    <location>
        <position position="163"/>
    </location>
</feature>
<evidence type="ECO:0000256" key="3">
    <source>
        <dbReference type="ARBA" id="ARBA00022670"/>
    </source>
</evidence>
<evidence type="ECO:0000256" key="17">
    <source>
        <dbReference type="SAM" id="SignalP"/>
    </source>
</evidence>
<proteinExistence type="inferred from homology"/>
<dbReference type="Gene3D" id="3.40.50.200">
    <property type="entry name" value="Peptidase S8/S53 domain"/>
    <property type="match status" value="1"/>
</dbReference>
<feature type="compositionally biased region" description="Low complexity" evidence="15">
    <location>
        <begin position="618"/>
        <end position="644"/>
    </location>
</feature>
<dbReference type="PRINTS" id="PR00723">
    <property type="entry name" value="SUBTILISIN"/>
</dbReference>
<keyword evidence="4 16" id="KW-0812">Transmembrane</keyword>
<evidence type="ECO:0000256" key="12">
    <source>
        <dbReference type="ARBA" id="ARBA00023180"/>
    </source>
</evidence>
<dbReference type="InterPro" id="IPR029058">
    <property type="entry name" value="AB_hydrolase_fold"/>
</dbReference>
<dbReference type="GO" id="GO:0016485">
    <property type="term" value="P:protein processing"/>
    <property type="evidence" value="ECO:0007669"/>
    <property type="project" value="TreeGrafter"/>
</dbReference>
<dbReference type="SUPFAM" id="SSF49785">
    <property type="entry name" value="Galactose-binding domain-like"/>
    <property type="match status" value="1"/>
</dbReference>
<dbReference type="InterPro" id="IPR034182">
    <property type="entry name" value="Kexin/furin"/>
</dbReference>
<dbReference type="FunFam" id="3.40.50.200:FF:000005">
    <property type="entry name" value="Proprotein convertase subtilisin/kexin type 7"/>
    <property type="match status" value="1"/>
</dbReference>
<dbReference type="GO" id="GO:0000139">
    <property type="term" value="C:Golgi membrane"/>
    <property type="evidence" value="ECO:0007669"/>
    <property type="project" value="TreeGrafter"/>
</dbReference>
<dbReference type="GO" id="GO:0007323">
    <property type="term" value="P:peptide pheromone maturation"/>
    <property type="evidence" value="ECO:0007669"/>
    <property type="project" value="UniProtKB-ARBA"/>
</dbReference>
<dbReference type="GO" id="GO:0005802">
    <property type="term" value="C:trans-Golgi network"/>
    <property type="evidence" value="ECO:0007669"/>
    <property type="project" value="TreeGrafter"/>
</dbReference>
<dbReference type="EMBL" id="CP059673">
    <property type="protein sequence ID" value="QRW27715.1"/>
    <property type="molecule type" value="Genomic_DNA"/>
</dbReference>
<evidence type="ECO:0000256" key="6">
    <source>
        <dbReference type="ARBA" id="ARBA00022801"/>
    </source>
</evidence>
<evidence type="ECO:0000256" key="16">
    <source>
        <dbReference type="SAM" id="Phobius"/>
    </source>
</evidence>
<dbReference type="InterPro" id="IPR015500">
    <property type="entry name" value="Peptidase_S8_subtilisin-rel"/>
</dbReference>
<evidence type="ECO:0000256" key="7">
    <source>
        <dbReference type="ARBA" id="ARBA00022825"/>
    </source>
</evidence>
<accession>A0A8H8P9E9</accession>
<gene>
    <name evidence="19" type="ORF">RhiXN_02310</name>
</gene>
<feature type="active site" description="Charge relay system" evidence="13 14">
    <location>
        <position position="374"/>
    </location>
</feature>
<feature type="compositionally biased region" description="Basic and acidic residues" evidence="15">
    <location>
        <begin position="651"/>
        <end position="669"/>
    </location>
</feature>
<comment type="similarity">
    <text evidence="2">Belongs to the peptidase S8 family. Furin subfamily.</text>
</comment>
<dbReference type="InterPro" id="IPR002884">
    <property type="entry name" value="P_dom"/>
</dbReference>
<dbReference type="PROSITE" id="PS00137">
    <property type="entry name" value="SUBTILASE_HIS"/>
    <property type="match status" value="1"/>
</dbReference>
<keyword evidence="3 14" id="KW-0645">Protease</keyword>
<evidence type="ECO:0000256" key="9">
    <source>
        <dbReference type="ARBA" id="ARBA00022989"/>
    </source>
</evidence>
<dbReference type="Proteomes" id="UP000650533">
    <property type="component" value="Chromosome 16"/>
</dbReference>
<evidence type="ECO:0000313" key="19">
    <source>
        <dbReference type="EMBL" id="QRW27715.1"/>
    </source>
</evidence>
<reference evidence="19" key="1">
    <citation type="submission" date="2020-05" db="EMBL/GenBank/DDBJ databases">
        <title>Evolutionary and genomic comparisons of hybrid uninucleate and nonhybrid Rhizoctonia fungi.</title>
        <authorList>
            <person name="Li C."/>
            <person name="Chen X."/>
        </authorList>
    </citation>
    <scope>NUCLEOTIDE SEQUENCE</scope>
    <source>
        <strain evidence="19">AG-1 IA</strain>
    </source>
</reference>
<dbReference type="RefSeq" id="XP_043187952.1">
    <property type="nucleotide sequence ID" value="XM_043322129.1"/>
</dbReference>
<feature type="transmembrane region" description="Helical" evidence="16">
    <location>
        <begin position="962"/>
        <end position="985"/>
    </location>
</feature>
<dbReference type="GeneID" id="67024592"/>
<evidence type="ECO:0000256" key="15">
    <source>
        <dbReference type="SAM" id="MobiDB-lite"/>
    </source>
</evidence>
<dbReference type="SUPFAM" id="SSF53474">
    <property type="entry name" value="alpha/beta-Hydrolases"/>
    <property type="match status" value="1"/>
</dbReference>
<keyword evidence="6 14" id="KW-0378">Hydrolase</keyword>
<dbReference type="Pfam" id="PF00082">
    <property type="entry name" value="Peptidase_S8"/>
    <property type="match status" value="1"/>
</dbReference>
<evidence type="ECO:0000256" key="5">
    <source>
        <dbReference type="ARBA" id="ARBA00022729"/>
    </source>
</evidence>
<comment type="subcellular location">
    <subcellularLocation>
        <location evidence="1">Membrane</location>
    </subcellularLocation>
</comment>
<dbReference type="SUPFAM" id="SSF52743">
    <property type="entry name" value="Subtilisin-like"/>
    <property type="match status" value="1"/>
</dbReference>
<dbReference type="InterPro" id="IPR002921">
    <property type="entry name" value="Fungal_lipase-type"/>
</dbReference>
<evidence type="ECO:0000256" key="4">
    <source>
        <dbReference type="ARBA" id="ARBA00022692"/>
    </source>
</evidence>
<feature type="signal peptide" evidence="17">
    <location>
        <begin position="1"/>
        <end position="25"/>
    </location>
</feature>
<dbReference type="PANTHER" id="PTHR42884">
    <property type="entry name" value="PROPROTEIN CONVERTASE SUBTILISIN/KEXIN-RELATED"/>
    <property type="match status" value="1"/>
</dbReference>
<dbReference type="InterPro" id="IPR022398">
    <property type="entry name" value="Peptidase_S8_His-AS"/>
</dbReference>
<dbReference type="PROSITE" id="PS51892">
    <property type="entry name" value="SUBTILASE"/>
    <property type="match status" value="1"/>
</dbReference>
<dbReference type="Gene3D" id="3.40.50.1820">
    <property type="entry name" value="alpha/beta hydrolase"/>
    <property type="match status" value="1"/>
</dbReference>
<evidence type="ECO:0000256" key="1">
    <source>
        <dbReference type="ARBA" id="ARBA00004370"/>
    </source>
</evidence>
<dbReference type="GO" id="GO:0006629">
    <property type="term" value="P:lipid metabolic process"/>
    <property type="evidence" value="ECO:0007669"/>
    <property type="project" value="InterPro"/>
</dbReference>
<feature type="transmembrane region" description="Helical" evidence="16">
    <location>
        <begin position="706"/>
        <end position="724"/>
    </location>
</feature>
<keyword evidence="8" id="KW-0106">Calcium</keyword>
<dbReference type="PROSITE" id="PS00138">
    <property type="entry name" value="SUBTILASE_SER"/>
    <property type="match status" value="1"/>
</dbReference>
<dbReference type="InterPro" id="IPR000209">
    <property type="entry name" value="Peptidase_S8/S53_dom"/>
</dbReference>
<evidence type="ECO:0000256" key="13">
    <source>
        <dbReference type="PIRSR" id="PIRSR615500-1"/>
    </source>
</evidence>
<evidence type="ECO:0000256" key="10">
    <source>
        <dbReference type="ARBA" id="ARBA00023136"/>
    </source>
</evidence>
<dbReference type="InterPro" id="IPR036852">
    <property type="entry name" value="Peptidase_S8/S53_dom_sf"/>
</dbReference>
<evidence type="ECO:0000313" key="20">
    <source>
        <dbReference type="Proteomes" id="UP000650533"/>
    </source>
</evidence>
<evidence type="ECO:0000259" key="18">
    <source>
        <dbReference type="PROSITE" id="PS51829"/>
    </source>
</evidence>
<keyword evidence="11" id="KW-0865">Zymogen</keyword>
<keyword evidence="7 14" id="KW-0720">Serine protease</keyword>
<dbReference type="PANTHER" id="PTHR42884:SF14">
    <property type="entry name" value="NEUROENDOCRINE CONVERTASE 1"/>
    <property type="match status" value="1"/>
</dbReference>
<keyword evidence="10 16" id="KW-0472">Membrane</keyword>
<dbReference type="KEGG" id="rsx:RhiXN_02310"/>
<feature type="region of interest" description="Disordered" evidence="15">
    <location>
        <begin position="1052"/>
        <end position="1087"/>
    </location>
</feature>
<dbReference type="InterPro" id="IPR023828">
    <property type="entry name" value="Peptidase_S8_Ser-AS"/>
</dbReference>
<dbReference type="CDD" id="cd00519">
    <property type="entry name" value="Lipase_3"/>
    <property type="match status" value="1"/>
</dbReference>
<dbReference type="Pfam" id="PF01483">
    <property type="entry name" value="P_proprotein"/>
    <property type="match status" value="1"/>
</dbReference>
<feature type="active site" description="Charge relay system" evidence="13 14">
    <location>
        <position position="201"/>
    </location>
</feature>
<organism evidence="19 20">
    <name type="scientific">Rhizoctonia solani</name>
    <dbReference type="NCBI Taxonomy" id="456999"/>
    <lineage>
        <taxon>Eukaryota</taxon>
        <taxon>Fungi</taxon>
        <taxon>Dikarya</taxon>
        <taxon>Basidiomycota</taxon>
        <taxon>Agaricomycotina</taxon>
        <taxon>Agaricomycetes</taxon>
        <taxon>Cantharellales</taxon>
        <taxon>Ceratobasidiaceae</taxon>
        <taxon>Rhizoctonia</taxon>
    </lineage>
</organism>
<name>A0A8H8P9E9_9AGAM</name>
<dbReference type="PROSITE" id="PS51829">
    <property type="entry name" value="P_HOMO_B"/>
    <property type="match status" value="1"/>
</dbReference>
<sequence length="1448" mass="159894">MRTTGLVALALGLAVSATPAKRAYSTHTYYVLHHDPSSFEDVFSIANSLGAELVEQVGELDNHWLLRAPKHNDRVMHKRGIAGGRGIRSLERQELRQRVKRTVPRANEFDSFEKVSEAMQIHDPSFNEQWHLLNTISRGNDLNVSGVWHEGITGKGITACIVDDGLDYESDDLAPNFFAEGSYDYNDHEPLPKPKLSDDQHGTRCAGEVSAARNDLCGVGVAYDSKISGVRILSGPISDADEAASLNYAYQKNDIYSCSWGPPDDGRSMEAPGTLIEKAVVNGVQKGRGGKGSVFVFASGNGAGSDDQCNFDGYTNSIFSVTVAAIDAKGLHPYYSEACAANMIVAYSSGGAQHPQHTTDIGKRKCTSGHGGTSAAAPLAVGVFALALQARPELTWRDIQHLCVRTALQINPNDPDWEHTAAGRPYSYKYGYGSIDAWTYVQAAKTWDLVKPQAFLALPPTILDGADISRAFWGQMSGGRLIPEGGVTSEVEVTAQMLRDRNFEKLEHITVKVWITHGRRGDVEVELVSPKGIKSVLAGQRKYDQDEKGFPGWRFMTLKHWDEDPVGKWTIRVSDQHTGAQNGSFLGWDMTLFGSVIDPAKVDLWTVPDDPQDPNENSAPASATTTTTTTSSATESTSADATKTGTKQHPKPTDHLPDDHHEAEGEAHKPTFGNKTTSATPTPTVSVPVDEGYFAHMTDLLKSQTWLFAALGAVVFVIGAGVPMSQVGGTRELYDAFGELSDGDGSDADEEMALRPRDRDAVRYHDGFLDDEEDERRGDRLIYHPRWDDSPRENITISIRAVLNNPNNPYEPYVIANCTIKRSETFNDTERSWNRTLEHFTCPSSLSTPISNGGASESLSLSPGSSSSSLFGHYYRVEVQRVGQVSGGVIYENQMPRIWLMNQEEVPSAGDSSWQDIAKVREYVLPMKLLARSHVTAETTLVTRRFITSPFMTDTILKFKPVGFVLDVLGSVGGLFALLQAAHLFLFGRPLLWGLIGAMSITPFGLLGQCSSRDFKRRLRNEYHTQSDKDGTKTIQIVKFLRDFVMDFGPADLDSEPRSPNPQMKSLSAIEAQEEEPNESRISSDTQTVFSKPHVLRTRTQTVYQPRSIDDIYRARDRSLRLQESEPIEWVTKKVLAPDVTDRETLRELAKMTANAYAKRGKPNWWEMNERWNTSFPFGWEADEDGFRGQVFVSDDENVVVMSIKGTSLWTPVGDKTSKKDKLNDNLLFSCCARVDWTWQWQTVCDCYSGHNRCDQTCLSASLVLDSLFYNVGLGLYANLTAMYPGANIWLTGHSLGGSLAALLGATFGVPTVTFESPGERLASTRLHIPSPPGMPSSDHPITHVWHTGDPIPDGRCVGPTSLCAKAGYALETRCRNGKHIVYDTVTRKKWAPSIAKHRIGIIINDVLGEDWEEDRAVPEAVPYDDCEECGKWEFGDYLSPDAYRAVP</sequence>
<keyword evidence="12" id="KW-0325">Glycoprotein</keyword>
<evidence type="ECO:0000256" key="11">
    <source>
        <dbReference type="ARBA" id="ARBA00023145"/>
    </source>
</evidence>
<keyword evidence="9 16" id="KW-1133">Transmembrane helix</keyword>
<dbReference type="FunFam" id="2.60.120.260:FF:000026">
    <property type="entry name" value="proprotein convertase subtilisin/kexin type 7"/>
    <property type="match status" value="1"/>
</dbReference>
<feature type="chain" id="PRO_5034963335" evidence="17">
    <location>
        <begin position="26"/>
        <end position="1448"/>
    </location>
</feature>
<dbReference type="Pfam" id="PF01764">
    <property type="entry name" value="Lipase_3"/>
    <property type="match status" value="1"/>
</dbReference>
<evidence type="ECO:0000256" key="8">
    <source>
        <dbReference type="ARBA" id="ARBA00022837"/>
    </source>
</evidence>